<comment type="similarity">
    <text evidence="3">Belongs to the flagella basal body rod proteins family.</text>
</comment>
<dbReference type="Pfam" id="PF06429">
    <property type="entry name" value="Flg_bbr_C"/>
    <property type="match status" value="1"/>
</dbReference>
<keyword evidence="5" id="KW-0964">Secreted</keyword>
<dbReference type="InterPro" id="IPR010930">
    <property type="entry name" value="Flg_bb/hook_C_dom"/>
</dbReference>
<feature type="domain" description="Flagellar hook-associated protein FlgK helical" evidence="9">
    <location>
        <begin position="101"/>
        <end position="300"/>
    </location>
</feature>
<dbReference type="NCBIfam" id="TIGR02492">
    <property type="entry name" value="flgK_ends"/>
    <property type="match status" value="1"/>
</dbReference>
<evidence type="ECO:0000256" key="4">
    <source>
        <dbReference type="ARBA" id="ARBA00016244"/>
    </source>
</evidence>
<dbReference type="SUPFAM" id="SSF64518">
    <property type="entry name" value="Phase 1 flagellin"/>
    <property type="match status" value="1"/>
</dbReference>
<keyword evidence="6" id="KW-0975">Bacterial flagellum</keyword>
<evidence type="ECO:0000313" key="10">
    <source>
        <dbReference type="EMBL" id="KQC84306.1"/>
    </source>
</evidence>
<dbReference type="GO" id="GO:0009424">
    <property type="term" value="C:bacterial-type flagellum hook"/>
    <property type="evidence" value="ECO:0007669"/>
    <property type="project" value="InterPro"/>
</dbReference>
<sequence>MSLFASLQNGVSGLNAASSGLNTTAHNLANTKTAGYTRQQTIQKDMYYQTFKVSNNGAMKIGMGTYVADVRQIRDMFLDKEYRLQVSRQTFYEKQVECEQEVEDIFGENEGVEFRNSMESMWEAIQNLSTNPESVVNRQLFIAQCESFIETAKNAYTAITKYQSGLNTEVAKQVKEVNDIADKIAALNKTIAEKEASGVENANDYRDQRNLLMDELAKYTYYTYNEDIDGKVQIYINNAPLVIETKAFHMKTESATQTGLYNVVWESNGFGDVYKQDEAYSTAKKTDTGTLYGILTARGNKNAVYSDVPQQPDPNDKKYLNADGSFNQTLYDTDYGKYKDKVELYNNTIGNSILTQAEAQFDLLINGVVTMLNDVFCPNLKDKNDDDRITIKSAVEGTTKDANGNDITFKLDTSKKYKLLDVTNSPVGADDDETIGTELFVRTGMSRYTKITLDHQVYSDSCVDSDGNPLGLAKDNGDGTYTLYVYNEENVSIEQDKTDGKYTYNYHDDKDGYTDKTTMYTITNLQINPDILADYSLLPVKENSTGGDSGAYAQDIYQKILTAWKSDFAVLDPNTKTSYTFDEYYNEMIGNFGTRGSVWQTIVDNQEKEVQQDEEKRQQIAGVSTDEELASLLTYQHAYNAASRYINVVNQMLEHLLERLG</sequence>
<dbReference type="InterPro" id="IPR053927">
    <property type="entry name" value="FlgK_helical"/>
</dbReference>
<dbReference type="InterPro" id="IPR001444">
    <property type="entry name" value="Flag_bb_rod_N"/>
</dbReference>
<evidence type="ECO:0000256" key="1">
    <source>
        <dbReference type="ARBA" id="ARBA00004365"/>
    </source>
</evidence>
<name>A0AAW3JPK0_9FIRM</name>
<evidence type="ECO:0000256" key="5">
    <source>
        <dbReference type="ARBA" id="ARBA00022525"/>
    </source>
</evidence>
<dbReference type="PRINTS" id="PR01005">
    <property type="entry name" value="FLGHOOKAP1"/>
</dbReference>
<comment type="subcellular location">
    <subcellularLocation>
        <location evidence="1">Bacterial flagellum</location>
    </subcellularLocation>
    <subcellularLocation>
        <location evidence="2">Secreted</location>
    </subcellularLocation>
</comment>
<gene>
    <name evidence="10" type="ORF">APZ18_13440</name>
</gene>
<reference evidence="10 11" key="1">
    <citation type="submission" date="2015-10" db="EMBL/GenBank/DDBJ databases">
        <title>Butyribacter intestini gen. nov., sp. nov., a butyric acid-producing bacterium of the family Lachnospiraceae isolated from the human faeces.</title>
        <authorList>
            <person name="Zou Y."/>
            <person name="Xue W."/>
            <person name="Luo G."/>
            <person name="Lv M."/>
        </authorList>
    </citation>
    <scope>NUCLEOTIDE SEQUENCE [LARGE SCALE GENOMIC DNA]</scope>
    <source>
        <strain evidence="10 11">TF01-11</strain>
    </source>
</reference>
<comment type="caution">
    <text evidence="10">The sequence shown here is derived from an EMBL/GenBank/DDBJ whole genome shotgun (WGS) entry which is preliminary data.</text>
</comment>
<dbReference type="GO" id="GO:0005576">
    <property type="term" value="C:extracellular region"/>
    <property type="evidence" value="ECO:0007669"/>
    <property type="project" value="UniProtKB-SubCell"/>
</dbReference>
<evidence type="ECO:0000259" key="8">
    <source>
        <dbReference type="Pfam" id="PF06429"/>
    </source>
</evidence>
<dbReference type="AlphaFoldDB" id="A0AAW3JPK0"/>
<organism evidence="10 11">
    <name type="scientific">Butyribacter intestini</name>
    <dbReference type="NCBI Taxonomy" id="1703332"/>
    <lineage>
        <taxon>Bacteria</taxon>
        <taxon>Bacillati</taxon>
        <taxon>Bacillota</taxon>
        <taxon>Clostridia</taxon>
        <taxon>Lachnospirales</taxon>
        <taxon>Lachnospiraceae</taxon>
        <taxon>Butyribacter</taxon>
    </lineage>
</organism>
<keyword evidence="11" id="KW-1185">Reference proteome</keyword>
<dbReference type="EMBL" id="LLKB01000006">
    <property type="protein sequence ID" value="KQC84306.1"/>
    <property type="molecule type" value="Genomic_DNA"/>
</dbReference>
<dbReference type="RefSeq" id="WP_055945834.1">
    <property type="nucleotide sequence ID" value="NZ_JAQDCV010000003.1"/>
</dbReference>
<dbReference type="InterPro" id="IPR002371">
    <property type="entry name" value="FlgK"/>
</dbReference>
<feature type="domain" description="Flagellar basal-body/hook protein C-terminal" evidence="8">
    <location>
        <begin position="621"/>
        <end position="657"/>
    </location>
</feature>
<evidence type="ECO:0000256" key="2">
    <source>
        <dbReference type="ARBA" id="ARBA00004613"/>
    </source>
</evidence>
<dbReference type="GO" id="GO:0044780">
    <property type="term" value="P:bacterial-type flagellum assembly"/>
    <property type="evidence" value="ECO:0007669"/>
    <property type="project" value="InterPro"/>
</dbReference>
<evidence type="ECO:0000313" key="11">
    <source>
        <dbReference type="Proteomes" id="UP000050833"/>
    </source>
</evidence>
<evidence type="ECO:0000256" key="3">
    <source>
        <dbReference type="ARBA" id="ARBA00009677"/>
    </source>
</evidence>
<dbReference type="PANTHER" id="PTHR30033">
    <property type="entry name" value="FLAGELLAR HOOK-ASSOCIATED PROTEIN 1"/>
    <property type="match status" value="1"/>
</dbReference>
<proteinExistence type="inferred from homology"/>
<evidence type="ECO:0000259" key="9">
    <source>
        <dbReference type="Pfam" id="PF22638"/>
    </source>
</evidence>
<accession>A0AAW3JPK0</accession>
<dbReference type="Pfam" id="PF00460">
    <property type="entry name" value="Flg_bb_rod"/>
    <property type="match status" value="1"/>
</dbReference>
<evidence type="ECO:0000256" key="6">
    <source>
        <dbReference type="ARBA" id="ARBA00023143"/>
    </source>
</evidence>
<protein>
    <recommendedName>
        <fullName evidence="4">Flagellar hook-associated protein 1</fullName>
    </recommendedName>
</protein>
<feature type="domain" description="Flagellar basal body rod protein N-terminal" evidence="7">
    <location>
        <begin position="7"/>
        <end position="37"/>
    </location>
</feature>
<evidence type="ECO:0000259" key="7">
    <source>
        <dbReference type="Pfam" id="PF00460"/>
    </source>
</evidence>
<dbReference type="Proteomes" id="UP000050833">
    <property type="component" value="Unassembled WGS sequence"/>
</dbReference>
<dbReference type="PANTHER" id="PTHR30033:SF1">
    <property type="entry name" value="FLAGELLAR HOOK-ASSOCIATED PROTEIN 1"/>
    <property type="match status" value="1"/>
</dbReference>
<dbReference type="GO" id="GO:0005198">
    <property type="term" value="F:structural molecule activity"/>
    <property type="evidence" value="ECO:0007669"/>
    <property type="project" value="InterPro"/>
</dbReference>
<dbReference type="Pfam" id="PF22638">
    <property type="entry name" value="FlgK_D1"/>
    <property type="match status" value="1"/>
</dbReference>